<keyword evidence="9" id="KW-1185">Reference proteome</keyword>
<proteinExistence type="predicted"/>
<gene>
    <name evidence="8" type="ORF">I4I82_12860</name>
</gene>
<feature type="transmembrane region" description="Helical" evidence="6">
    <location>
        <begin position="215"/>
        <end position="241"/>
    </location>
</feature>
<keyword evidence="5 6" id="KW-0472">Membrane</keyword>
<protein>
    <submittedName>
        <fullName evidence="8">Type II secretion system F family protein</fullName>
    </submittedName>
</protein>
<evidence type="ECO:0000259" key="7">
    <source>
        <dbReference type="Pfam" id="PF00482"/>
    </source>
</evidence>
<evidence type="ECO:0000256" key="5">
    <source>
        <dbReference type="ARBA" id="ARBA00023136"/>
    </source>
</evidence>
<name>A0ABS6U8M1_9PSEU</name>
<keyword evidence="4 6" id="KW-1133">Transmembrane helix</keyword>
<comment type="caution">
    <text evidence="8">The sequence shown here is derived from an EMBL/GenBank/DDBJ whole genome shotgun (WGS) entry which is preliminary data.</text>
</comment>
<dbReference type="InterPro" id="IPR018076">
    <property type="entry name" value="T2SS_GspF_dom"/>
</dbReference>
<keyword evidence="3 6" id="KW-0812">Transmembrane</keyword>
<dbReference type="Proteomes" id="UP000694300">
    <property type="component" value="Unassembled WGS sequence"/>
</dbReference>
<organism evidence="8 9">
    <name type="scientific">Pseudonocardia oceani</name>
    <dbReference type="NCBI Taxonomy" id="2792013"/>
    <lineage>
        <taxon>Bacteria</taxon>
        <taxon>Bacillati</taxon>
        <taxon>Actinomycetota</taxon>
        <taxon>Actinomycetes</taxon>
        <taxon>Pseudonocardiales</taxon>
        <taxon>Pseudonocardiaceae</taxon>
        <taxon>Pseudonocardia</taxon>
    </lineage>
</organism>
<sequence length="243" mass="23482">MSPAASIPGATPPVLLLLAAALLTGGHRAGAARLRAARRTDAGPPAALRPVSIAVGAAAGAALGAVLGGPVAGAVAGVAVLGGLLAAQRLPGRAAPPDLAALATAWELLAVCLRAGLPVASAVAAAAGPLPAASGVELRRAAGLLELGADPDDAWRAAREVPVLAVFARAAGRSAGTGAALARVAVAQASRMRSELADTAQARAQRAGVLITGPLGLCFLPAFLVLGIAPVVIGLAGQALARW</sequence>
<comment type="subcellular location">
    <subcellularLocation>
        <location evidence="1">Cell membrane</location>
        <topology evidence="1">Multi-pass membrane protein</topology>
    </subcellularLocation>
</comment>
<keyword evidence="2" id="KW-1003">Cell membrane</keyword>
<feature type="domain" description="Type II secretion system protein GspF" evidence="7">
    <location>
        <begin position="107"/>
        <end position="227"/>
    </location>
</feature>
<evidence type="ECO:0000256" key="1">
    <source>
        <dbReference type="ARBA" id="ARBA00004651"/>
    </source>
</evidence>
<feature type="transmembrane region" description="Helical" evidence="6">
    <location>
        <begin position="52"/>
        <end position="85"/>
    </location>
</feature>
<evidence type="ECO:0000256" key="3">
    <source>
        <dbReference type="ARBA" id="ARBA00022692"/>
    </source>
</evidence>
<evidence type="ECO:0000313" key="8">
    <source>
        <dbReference type="EMBL" id="MBW0128571.1"/>
    </source>
</evidence>
<dbReference type="EMBL" id="JADQDF010000001">
    <property type="protein sequence ID" value="MBW0128571.1"/>
    <property type="molecule type" value="Genomic_DNA"/>
</dbReference>
<dbReference type="PANTHER" id="PTHR35007">
    <property type="entry name" value="INTEGRAL MEMBRANE PROTEIN-RELATED"/>
    <property type="match status" value="1"/>
</dbReference>
<reference evidence="8 9" key="1">
    <citation type="submission" date="2020-11" db="EMBL/GenBank/DDBJ databases">
        <title>Pseudonocardia abyssalis sp. nov. and Pseudonocardia oceani sp. nov., description and phylogenomic analysis of two novel actinomycetes isolated from the deep Southern Ocean.</title>
        <authorList>
            <person name="Parra J."/>
        </authorList>
    </citation>
    <scope>NUCLEOTIDE SEQUENCE [LARGE SCALE GENOMIC DNA]</scope>
    <source>
        <strain evidence="9">KRD185</strain>
    </source>
</reference>
<evidence type="ECO:0000313" key="9">
    <source>
        <dbReference type="Proteomes" id="UP000694300"/>
    </source>
</evidence>
<dbReference type="RefSeq" id="WP_218594418.1">
    <property type="nucleotide sequence ID" value="NZ_JADQDE010000488.1"/>
</dbReference>
<evidence type="ECO:0000256" key="4">
    <source>
        <dbReference type="ARBA" id="ARBA00022989"/>
    </source>
</evidence>
<dbReference type="PANTHER" id="PTHR35007:SF3">
    <property type="entry name" value="POSSIBLE CONSERVED ALANINE RICH MEMBRANE PROTEIN"/>
    <property type="match status" value="1"/>
</dbReference>
<evidence type="ECO:0000256" key="2">
    <source>
        <dbReference type="ARBA" id="ARBA00022475"/>
    </source>
</evidence>
<evidence type="ECO:0000256" key="6">
    <source>
        <dbReference type="SAM" id="Phobius"/>
    </source>
</evidence>
<dbReference type="Pfam" id="PF00482">
    <property type="entry name" value="T2SSF"/>
    <property type="match status" value="1"/>
</dbReference>
<accession>A0ABS6U8M1</accession>